<accession>A0A8J3QUX2</accession>
<dbReference type="InterPro" id="IPR002220">
    <property type="entry name" value="DapA-like"/>
</dbReference>
<sequence length="328" mass="35349">MSQSPSYDPHSLHVTLVTPFGEDGRVVHSELGGMVRELYAPHNGGNLVPIINAEAGEFYTLSQDERHANLVTAREATEGRAFVAGVSGITSAEAAACARRALADGASGLFILPPFGSSDISTAWNGVTYPEVMVNYLRAIAAEAGDTPFVIHPSGSRTPEYGLGWPLETVRAVIDAVPNVAGWKMTYSYEGFRRVARFLRESAPHVAILPSSAVRYHENLANDQFDGACSGSFCYSLSPMLAHISAWRRGDFPEALRIWKSGLAKLHEYVYSDYARLHTRYKVGAYLCGAISSPLLRDPFPAPTAAETETMTTLLEGAGIPVRATAGV</sequence>
<reference evidence="3" key="1">
    <citation type="submission" date="2021-01" db="EMBL/GenBank/DDBJ databases">
        <title>Whole genome shotgun sequence of Rugosimonospora africana NBRC 104875.</title>
        <authorList>
            <person name="Komaki H."/>
            <person name="Tamura T."/>
        </authorList>
    </citation>
    <scope>NUCLEOTIDE SEQUENCE</scope>
    <source>
        <strain evidence="3">NBRC 104875</strain>
    </source>
</reference>
<keyword evidence="4" id="KW-1185">Reference proteome</keyword>
<dbReference type="SMART" id="SM01130">
    <property type="entry name" value="DHDPS"/>
    <property type="match status" value="1"/>
</dbReference>
<protein>
    <recommendedName>
        <fullName evidence="5">4-hydroxy-tetrahydrodipicolinate synthase</fullName>
    </recommendedName>
</protein>
<dbReference type="Pfam" id="PF00701">
    <property type="entry name" value="DHDPS"/>
    <property type="match status" value="1"/>
</dbReference>
<evidence type="ECO:0000256" key="1">
    <source>
        <dbReference type="ARBA" id="ARBA00007592"/>
    </source>
</evidence>
<dbReference type="SUPFAM" id="SSF51569">
    <property type="entry name" value="Aldolase"/>
    <property type="match status" value="1"/>
</dbReference>
<organism evidence="3 4">
    <name type="scientific">Rugosimonospora africana</name>
    <dbReference type="NCBI Taxonomy" id="556532"/>
    <lineage>
        <taxon>Bacteria</taxon>
        <taxon>Bacillati</taxon>
        <taxon>Actinomycetota</taxon>
        <taxon>Actinomycetes</taxon>
        <taxon>Micromonosporales</taxon>
        <taxon>Micromonosporaceae</taxon>
        <taxon>Rugosimonospora</taxon>
    </lineage>
</organism>
<proteinExistence type="inferred from homology"/>
<dbReference type="RefSeq" id="WP_203919817.1">
    <property type="nucleotide sequence ID" value="NZ_BONZ01000040.1"/>
</dbReference>
<comment type="caution">
    <text evidence="3">The sequence shown here is derived from an EMBL/GenBank/DDBJ whole genome shotgun (WGS) entry which is preliminary data.</text>
</comment>
<evidence type="ECO:0000313" key="4">
    <source>
        <dbReference type="Proteomes" id="UP000642748"/>
    </source>
</evidence>
<dbReference type="GO" id="GO:0008840">
    <property type="term" value="F:4-hydroxy-tetrahydrodipicolinate synthase activity"/>
    <property type="evidence" value="ECO:0007669"/>
    <property type="project" value="TreeGrafter"/>
</dbReference>
<dbReference type="Gene3D" id="3.20.20.70">
    <property type="entry name" value="Aldolase class I"/>
    <property type="match status" value="1"/>
</dbReference>
<dbReference type="Proteomes" id="UP000642748">
    <property type="component" value="Unassembled WGS sequence"/>
</dbReference>
<gene>
    <name evidence="3" type="ORF">Raf01_43950</name>
</gene>
<dbReference type="EMBL" id="BONZ01000040">
    <property type="protein sequence ID" value="GIH16223.1"/>
    <property type="molecule type" value="Genomic_DNA"/>
</dbReference>
<dbReference type="PANTHER" id="PTHR12128">
    <property type="entry name" value="DIHYDRODIPICOLINATE SYNTHASE"/>
    <property type="match status" value="1"/>
</dbReference>
<dbReference type="AlphaFoldDB" id="A0A8J3QUX2"/>
<evidence type="ECO:0000313" key="3">
    <source>
        <dbReference type="EMBL" id="GIH16223.1"/>
    </source>
</evidence>
<evidence type="ECO:0000256" key="2">
    <source>
        <dbReference type="ARBA" id="ARBA00023239"/>
    </source>
</evidence>
<dbReference type="PANTHER" id="PTHR12128:SF66">
    <property type="entry name" value="4-HYDROXY-2-OXOGLUTARATE ALDOLASE, MITOCHONDRIAL"/>
    <property type="match status" value="1"/>
</dbReference>
<dbReference type="InterPro" id="IPR013785">
    <property type="entry name" value="Aldolase_TIM"/>
</dbReference>
<evidence type="ECO:0008006" key="5">
    <source>
        <dbReference type="Google" id="ProtNLM"/>
    </source>
</evidence>
<name>A0A8J3QUX2_9ACTN</name>
<comment type="similarity">
    <text evidence="1">Belongs to the DapA family.</text>
</comment>
<keyword evidence="2" id="KW-0456">Lyase</keyword>
<dbReference type="CDD" id="cd00408">
    <property type="entry name" value="DHDPS-like"/>
    <property type="match status" value="1"/>
</dbReference>